<dbReference type="PANTHER" id="PTHR21677:SF1">
    <property type="entry name" value="PROTEIN CRAMPED-LIKE"/>
    <property type="match status" value="1"/>
</dbReference>
<feature type="region of interest" description="Disordered" evidence="3">
    <location>
        <begin position="1009"/>
        <end position="1050"/>
    </location>
</feature>
<reference evidence="4 5" key="1">
    <citation type="submission" date="2022-12" db="EMBL/GenBank/DDBJ databases">
        <title>Chromosome-level genome of Tegillarca granosa.</title>
        <authorList>
            <person name="Kim J."/>
        </authorList>
    </citation>
    <scope>NUCLEOTIDE SEQUENCE [LARGE SCALE GENOMIC DNA]</scope>
    <source>
        <strain evidence="4">Teg-2019</strain>
        <tissue evidence="4">Adductor muscle</tissue>
    </source>
</reference>
<proteinExistence type="predicted"/>
<keyword evidence="1" id="KW-0238">DNA-binding</keyword>
<feature type="region of interest" description="Disordered" evidence="3">
    <location>
        <begin position="1"/>
        <end position="111"/>
    </location>
</feature>
<keyword evidence="2" id="KW-0539">Nucleus</keyword>
<keyword evidence="5" id="KW-1185">Reference proteome</keyword>
<evidence type="ECO:0000313" key="4">
    <source>
        <dbReference type="EMBL" id="KAJ8298219.1"/>
    </source>
</evidence>
<feature type="region of interest" description="Disordered" evidence="3">
    <location>
        <begin position="846"/>
        <end position="874"/>
    </location>
</feature>
<feature type="region of interest" description="Disordered" evidence="3">
    <location>
        <begin position="372"/>
        <end position="392"/>
    </location>
</feature>
<dbReference type="Proteomes" id="UP001217089">
    <property type="component" value="Unassembled WGS sequence"/>
</dbReference>
<feature type="region of interest" description="Disordered" evidence="3">
    <location>
        <begin position="1341"/>
        <end position="1365"/>
    </location>
</feature>
<sequence>MPISKRRKSGHGDRNEREIDGKRMIVESGVAEGIDKQCKDNQNTDSNTPCPDRRIASKTTSKESISNEKKPASIGTVTRSRVVKRPKRDLSPPESPVKKAAPAEVKPVTPETKTKRQWGLWSLKDKDAFFEGLFEFGKDFDAIQSLIAQKCKKKGVVPSLIKNKDQVRHFYYRTWHKIAKYIKIDSDVKKESLELYGLINYGVLRKKIKGLNEKDGLKLGELVHNGYTIVKVRGKNVRIKTPTCNALKKLNNVEEPKDDPGEKVPEKINVEFCPRTNAAWAHVQEMSQNPRRESLDGESESLKHLVVFPPKECDITPVSLNAVHETRVQLAFSNYKEQIMSSPTVNKGKKDVNNKVSCDNLYDVCDGNVIHDSPKTGKGQYKEGRNRTTSNSMDISALVEGDNAMFPDSLLSSTEESDKQTEPGSEGSSGDKMCDNALNMGNSDIVLERGHESSGCESDKTIESEIDDPQTIKLKDVIENGWTASRAENLTIAELYLMFGKDDKMRLEYDWCVEDQDLTTQLTNMLRRLVNLATLEFTDFCKSGTPSGNSPCHACGTVRGTKNASCRNVSNVKGQRSNNRSPLSSKFGAGASGTHCDVSTQTNVKKESLELYGLINYGVLRKKIKGLNEKDGLKLGELVHNGYTIVKVRGKNVRIKTPTCNALKKLNNVEEPKDDPGEKVPEKINVEFCPRTNAAWAHVQEMSQNPRVKMMLKPDRKLASVINFLIRKWKPHRLKLRESLDGESESLKHLVVFPPKECDITPVSLNAVHETRVQLAFSNYKEQIMSSPTVNKGKKICDNLYDVCDGNVIHDSPKTGKGQYKEGRNRTTSNSMDISALVEGDNAMFPDSLLSSTEESDKQTEPGSEGSSGDKMCDNALNMGNSDIVLERGHESSGCESDKTIESEIDDPQTIKLKDVIENGWTASRAENLTIAELYLMFGKDDKMRLEYDWCVEDQDLTTQLTNMLRRLVNLATLEFTDFCKSGTPSGNSPCHACGTVRGTKNASCRNVSNVKGQRSNNRSPLSSKFGAGASGTHCDVSTQTSNESSGQSKEAVFRVPVAGAAFLQQRNTVPSGVSSIPNSTRQIINQADLFVRPNDRHGKKIRSVRSNVQRRLLPKALPSKQLLTLIPVSNSNMIRSPTTGYQQALVSQAKNNVRLPNQQTIIGHPIGIPVTDNNGFPATTSSNTNVLNVPTSSLNRDESSVSLGSLTGITIDDSSQSKSQDILSLLNVHGNSTGGVEGSNNLIKNDLIGNVTVNISKSNGNTTEVSNSMNTEMKTGQGSLSPPNISSLLDISLSNLPPGSSESADKFIDIALGGNSNSGFSTLLGSKELSLDPALMTPPVRKSESLTLQTSPPQSPSRWLNGEDTGDISLSTFLTESPMKHESSTSVSLAHSASSLMQGPLFSENSRDSMMGRLDVDATLQCMLNENSMDYANKFADLAAHIANDTLSKNT</sequence>
<accession>A0ABQ9DY60</accession>
<feature type="region of interest" description="Disordered" evidence="3">
    <location>
        <begin position="812"/>
        <end position="831"/>
    </location>
</feature>
<evidence type="ECO:0000256" key="3">
    <source>
        <dbReference type="SAM" id="MobiDB-lite"/>
    </source>
</evidence>
<feature type="compositionally biased region" description="Polar residues" evidence="3">
    <location>
        <begin position="1009"/>
        <end position="1023"/>
    </location>
</feature>
<evidence type="ECO:0000256" key="2">
    <source>
        <dbReference type="ARBA" id="ARBA00023242"/>
    </source>
</evidence>
<feature type="compositionally biased region" description="Basic and acidic residues" evidence="3">
    <location>
        <begin position="10"/>
        <end position="25"/>
    </location>
</feature>
<evidence type="ECO:0000313" key="5">
    <source>
        <dbReference type="Proteomes" id="UP001217089"/>
    </source>
</evidence>
<feature type="compositionally biased region" description="Polar residues" evidence="3">
    <location>
        <begin position="1346"/>
        <end position="1359"/>
    </location>
</feature>
<name>A0ABQ9DY60_TEGGR</name>
<feature type="compositionally biased region" description="Polar residues" evidence="3">
    <location>
        <begin position="40"/>
        <end position="49"/>
    </location>
</feature>
<feature type="compositionally biased region" description="Polar residues" evidence="3">
    <location>
        <begin position="1036"/>
        <end position="1049"/>
    </location>
</feature>
<gene>
    <name evidence="4" type="ORF">KUTeg_024750</name>
</gene>
<feature type="compositionally biased region" description="Basic and acidic residues" evidence="3">
    <location>
        <begin position="372"/>
        <end position="386"/>
    </location>
</feature>
<organism evidence="4 5">
    <name type="scientific">Tegillarca granosa</name>
    <name type="common">Malaysian cockle</name>
    <name type="synonym">Anadara granosa</name>
    <dbReference type="NCBI Taxonomy" id="220873"/>
    <lineage>
        <taxon>Eukaryota</taxon>
        <taxon>Metazoa</taxon>
        <taxon>Spiralia</taxon>
        <taxon>Lophotrochozoa</taxon>
        <taxon>Mollusca</taxon>
        <taxon>Bivalvia</taxon>
        <taxon>Autobranchia</taxon>
        <taxon>Pteriomorphia</taxon>
        <taxon>Arcoida</taxon>
        <taxon>Arcoidea</taxon>
        <taxon>Arcidae</taxon>
        <taxon>Tegillarca</taxon>
    </lineage>
</organism>
<dbReference type="EMBL" id="JARBDR010000923">
    <property type="protein sequence ID" value="KAJ8298219.1"/>
    <property type="molecule type" value="Genomic_DNA"/>
</dbReference>
<evidence type="ECO:0000256" key="1">
    <source>
        <dbReference type="ARBA" id="ARBA00023125"/>
    </source>
</evidence>
<feature type="region of interest" description="Disordered" evidence="3">
    <location>
        <begin position="407"/>
        <end position="435"/>
    </location>
</feature>
<protein>
    <recommendedName>
        <fullName evidence="6">Protein cramped-like</fullName>
    </recommendedName>
</protein>
<evidence type="ECO:0008006" key="6">
    <source>
        <dbReference type="Google" id="ProtNLM"/>
    </source>
</evidence>
<dbReference type="PANTHER" id="PTHR21677">
    <property type="entry name" value="CRAMPED PROTEIN"/>
    <property type="match status" value="1"/>
</dbReference>
<feature type="compositionally biased region" description="Basic and acidic residues" evidence="3">
    <location>
        <begin position="812"/>
        <end position="825"/>
    </location>
</feature>
<comment type="caution">
    <text evidence="4">The sequence shown here is derived from an EMBL/GenBank/DDBJ whole genome shotgun (WGS) entry which is preliminary data.</text>
</comment>
<dbReference type="InterPro" id="IPR055315">
    <property type="entry name" value="Cramped-like"/>
</dbReference>